<feature type="region of interest" description="Disordered" evidence="1">
    <location>
        <begin position="205"/>
        <end position="253"/>
    </location>
</feature>
<dbReference type="Pfam" id="PF13430">
    <property type="entry name" value="DUF4112"/>
    <property type="match status" value="1"/>
</dbReference>
<organism evidence="3 4">
    <name type="scientific">Torulaspora globosa</name>
    <dbReference type="NCBI Taxonomy" id="48254"/>
    <lineage>
        <taxon>Eukaryota</taxon>
        <taxon>Fungi</taxon>
        <taxon>Dikarya</taxon>
        <taxon>Ascomycota</taxon>
        <taxon>Saccharomycotina</taxon>
        <taxon>Saccharomycetes</taxon>
        <taxon>Saccharomycetales</taxon>
        <taxon>Saccharomycetaceae</taxon>
        <taxon>Torulaspora</taxon>
    </lineage>
</organism>
<protein>
    <submittedName>
        <fullName evidence="3">Uncharacterized protein</fullName>
    </submittedName>
</protein>
<keyword evidence="4" id="KW-1185">Reference proteome</keyword>
<dbReference type="EMBL" id="CP059270">
    <property type="protein sequence ID" value="QLQ80475.1"/>
    <property type="molecule type" value="Genomic_DNA"/>
</dbReference>
<dbReference type="PANTHER" id="PTHR35519:SF1">
    <property type="entry name" value="YALI0C06193P"/>
    <property type="match status" value="1"/>
</dbReference>
<dbReference type="InterPro" id="IPR025187">
    <property type="entry name" value="DUF4112"/>
</dbReference>
<feature type="transmembrane region" description="Helical" evidence="2">
    <location>
        <begin position="86"/>
        <end position="106"/>
    </location>
</feature>
<feature type="compositionally biased region" description="Low complexity" evidence="1">
    <location>
        <begin position="241"/>
        <end position="253"/>
    </location>
</feature>
<dbReference type="OrthoDB" id="2103474at2759"/>
<gene>
    <name evidence="3" type="ORF">HG537_0D04750</name>
</gene>
<sequence length="253" mass="29298">MSGFVTGLLTSWGEGYLQDKATAFAEENFQPTKDPFYEKLPNGKQVRRRLPDSCSKQESKAWKNLQNKAWSHDRSVCGCCCWSQCIGWAPIMAIIPVIGPALMYWVHGQLIKYADRHFHLPPDLLVKMHGNIGIDLAISLIPILGILFSWLHASSTRNCAVVYNFVSKRAYEMERREKQMREQQAMQRPEVQQIYNRPAQPTGQAAYYSQQQYQRAPRQQQQVRPPRQQQQMRPPPPVYQRPPQAARAQRPYL</sequence>
<evidence type="ECO:0000313" key="4">
    <source>
        <dbReference type="Proteomes" id="UP000510647"/>
    </source>
</evidence>
<dbReference type="Proteomes" id="UP000510647">
    <property type="component" value="Chromosome 4"/>
</dbReference>
<proteinExistence type="predicted"/>
<dbReference type="AlphaFoldDB" id="A0A7H9HVJ9"/>
<feature type="transmembrane region" description="Helical" evidence="2">
    <location>
        <begin position="132"/>
        <end position="151"/>
    </location>
</feature>
<reference evidence="3 4" key="1">
    <citation type="submission" date="2020-06" db="EMBL/GenBank/DDBJ databases">
        <title>The yeast mating-type switching endonuclease HO is a domesticated member of an unorthodox homing genetic element family.</title>
        <authorList>
            <person name="Coughlan A.Y."/>
            <person name="Lombardi L."/>
            <person name="Braun-Galleani S."/>
            <person name="Martos A.R."/>
            <person name="Galeote V."/>
            <person name="Bigey F."/>
            <person name="Dequin S."/>
            <person name="Byrne K.P."/>
            <person name="Wolfe K.H."/>
        </authorList>
    </citation>
    <scope>NUCLEOTIDE SEQUENCE [LARGE SCALE GENOMIC DNA]</scope>
    <source>
        <strain evidence="3 4">CBS2947</strain>
    </source>
</reference>
<name>A0A7H9HVJ9_9SACH</name>
<dbReference type="PANTHER" id="PTHR35519">
    <property type="entry name" value="MEMBRANE PROTEINS"/>
    <property type="match status" value="1"/>
</dbReference>
<feature type="compositionally biased region" description="Low complexity" evidence="1">
    <location>
        <begin position="205"/>
        <end position="232"/>
    </location>
</feature>
<keyword evidence="2" id="KW-0812">Transmembrane</keyword>
<accession>A0A7H9HVJ9</accession>
<evidence type="ECO:0000256" key="1">
    <source>
        <dbReference type="SAM" id="MobiDB-lite"/>
    </source>
</evidence>
<evidence type="ECO:0000313" key="3">
    <source>
        <dbReference type="EMBL" id="QLQ80475.1"/>
    </source>
</evidence>
<evidence type="ECO:0000256" key="2">
    <source>
        <dbReference type="SAM" id="Phobius"/>
    </source>
</evidence>
<keyword evidence="2" id="KW-1133">Transmembrane helix</keyword>
<keyword evidence="2" id="KW-0472">Membrane</keyword>